<accession>A0A8H6F9I4</accession>
<dbReference type="RefSeq" id="XP_037149416.1">
    <property type="nucleotide sequence ID" value="XM_037294728.1"/>
</dbReference>
<evidence type="ECO:0008006" key="4">
    <source>
        <dbReference type="Google" id="ProtNLM"/>
    </source>
</evidence>
<dbReference type="GeneID" id="59332217"/>
<dbReference type="AlphaFoldDB" id="A0A8H6F9I4"/>
<keyword evidence="1" id="KW-0812">Transmembrane</keyword>
<name>A0A8H6F9I4_9LECA</name>
<keyword evidence="1" id="KW-0472">Membrane</keyword>
<dbReference type="Proteomes" id="UP000593566">
    <property type="component" value="Unassembled WGS sequence"/>
</dbReference>
<evidence type="ECO:0000313" key="3">
    <source>
        <dbReference type="Proteomes" id="UP000593566"/>
    </source>
</evidence>
<comment type="caution">
    <text evidence="2">The sequence shown here is derived from an EMBL/GenBank/DDBJ whole genome shotgun (WGS) entry which is preliminary data.</text>
</comment>
<evidence type="ECO:0000313" key="2">
    <source>
        <dbReference type="EMBL" id="KAF6219981.1"/>
    </source>
</evidence>
<protein>
    <recommendedName>
        <fullName evidence="4">Transmembrane protein</fullName>
    </recommendedName>
</protein>
<reference evidence="2 3" key="1">
    <citation type="journal article" date="2020" name="Genomics">
        <title>Complete, high-quality genomes from long-read metagenomic sequencing of two wolf lichen thalli reveals enigmatic genome architecture.</title>
        <authorList>
            <person name="McKenzie S.K."/>
            <person name="Walston R.F."/>
            <person name="Allen J.L."/>
        </authorList>
    </citation>
    <scope>NUCLEOTIDE SEQUENCE [LARGE SCALE GENOMIC DNA]</scope>
    <source>
        <strain evidence="2">WasteWater1</strain>
    </source>
</reference>
<proteinExistence type="predicted"/>
<dbReference type="EMBL" id="JACCJB010000018">
    <property type="protein sequence ID" value="KAF6219981.1"/>
    <property type="molecule type" value="Genomic_DNA"/>
</dbReference>
<keyword evidence="1" id="KW-1133">Transmembrane helix</keyword>
<feature type="transmembrane region" description="Helical" evidence="1">
    <location>
        <begin position="143"/>
        <end position="167"/>
    </location>
</feature>
<sequence>MASPTATPIPLLHTDENDFDATKYYLELLGMVAATITILVLVVGIAPAIARGFVELFRKIGERRERRRAAEDEETAIELAPWNASGVAGWEESGNDPTADRYSITRSPIALVGWPESVTTGISTTSSAPNTDYPETAEPWEDIWAVLAVVILGIAVSLILFIGYLIIRAKVRALKDRRDRRLRAET</sequence>
<organism evidence="2 3">
    <name type="scientific">Letharia lupina</name>
    <dbReference type="NCBI Taxonomy" id="560253"/>
    <lineage>
        <taxon>Eukaryota</taxon>
        <taxon>Fungi</taxon>
        <taxon>Dikarya</taxon>
        <taxon>Ascomycota</taxon>
        <taxon>Pezizomycotina</taxon>
        <taxon>Lecanoromycetes</taxon>
        <taxon>OSLEUM clade</taxon>
        <taxon>Lecanoromycetidae</taxon>
        <taxon>Lecanorales</taxon>
        <taxon>Lecanorineae</taxon>
        <taxon>Parmeliaceae</taxon>
        <taxon>Letharia</taxon>
    </lineage>
</organism>
<feature type="transmembrane region" description="Helical" evidence="1">
    <location>
        <begin position="28"/>
        <end position="50"/>
    </location>
</feature>
<gene>
    <name evidence="2" type="ORF">HO133_003806</name>
</gene>
<evidence type="ECO:0000256" key="1">
    <source>
        <dbReference type="SAM" id="Phobius"/>
    </source>
</evidence>
<keyword evidence="3" id="KW-1185">Reference proteome</keyword>